<reference evidence="1" key="1">
    <citation type="submission" date="2021-02" db="EMBL/GenBank/DDBJ databases">
        <authorList>
            <person name="Dougan E. K."/>
            <person name="Rhodes N."/>
            <person name="Thang M."/>
            <person name="Chan C."/>
        </authorList>
    </citation>
    <scope>NUCLEOTIDE SEQUENCE</scope>
</reference>
<keyword evidence="2" id="KW-1185">Reference proteome</keyword>
<dbReference type="AlphaFoldDB" id="A0A812XH82"/>
<proteinExistence type="predicted"/>
<comment type="caution">
    <text evidence="1">The sequence shown here is derived from an EMBL/GenBank/DDBJ whole genome shotgun (WGS) entry which is preliminary data.</text>
</comment>
<dbReference type="Proteomes" id="UP000601435">
    <property type="component" value="Unassembled WGS sequence"/>
</dbReference>
<sequence length="110" mass="11202">MAVGFGGVAALGGLTLRDGALRPPMGGRLAALGECADVRCATHRLAHPEVRPAFVAFAMAQCKVAKLHSEVTVLAIGSGGLLFEWEVLEALRTSCSAKHTSCGVGSGVQG</sequence>
<dbReference type="OrthoDB" id="444960at2759"/>
<protein>
    <submittedName>
        <fullName evidence="1">Uncharacterized protein</fullName>
    </submittedName>
</protein>
<evidence type="ECO:0000313" key="2">
    <source>
        <dbReference type="Proteomes" id="UP000601435"/>
    </source>
</evidence>
<organism evidence="1 2">
    <name type="scientific">Symbiodinium necroappetens</name>
    <dbReference type="NCBI Taxonomy" id="1628268"/>
    <lineage>
        <taxon>Eukaryota</taxon>
        <taxon>Sar</taxon>
        <taxon>Alveolata</taxon>
        <taxon>Dinophyceae</taxon>
        <taxon>Suessiales</taxon>
        <taxon>Symbiodiniaceae</taxon>
        <taxon>Symbiodinium</taxon>
    </lineage>
</organism>
<gene>
    <name evidence="1" type="ORF">SNEC2469_LOCUS20874</name>
</gene>
<evidence type="ECO:0000313" key="1">
    <source>
        <dbReference type="EMBL" id="CAE7723688.1"/>
    </source>
</evidence>
<accession>A0A812XH82</accession>
<name>A0A812XH82_9DINO</name>
<dbReference type="EMBL" id="CAJNJA010036696">
    <property type="protein sequence ID" value="CAE7723688.1"/>
    <property type="molecule type" value="Genomic_DNA"/>
</dbReference>